<dbReference type="PANTHER" id="PTHR23257:SF974">
    <property type="entry name" value="RECEPTOR-INTERACTING SERINE_THREONINE-PROTEIN KINASE 3"/>
    <property type="match status" value="1"/>
</dbReference>
<dbReference type="InterPro" id="IPR011009">
    <property type="entry name" value="Kinase-like_dom_sf"/>
</dbReference>
<keyword evidence="3" id="KW-1185">Reference proteome</keyword>
<dbReference type="InterPro" id="IPR001245">
    <property type="entry name" value="Ser-Thr/Tyr_kinase_cat_dom"/>
</dbReference>
<dbReference type="GeneID" id="68099651"/>
<comment type="caution">
    <text evidence="2">The sequence shown here is derived from an EMBL/GenBank/DDBJ whole genome shotgun (WGS) entry which is preliminary data.</text>
</comment>
<organism evidence="2 3">
    <name type="scientific">Naegleria lovaniensis</name>
    <name type="common">Amoeba</name>
    <dbReference type="NCBI Taxonomy" id="51637"/>
    <lineage>
        <taxon>Eukaryota</taxon>
        <taxon>Discoba</taxon>
        <taxon>Heterolobosea</taxon>
        <taxon>Tetramitia</taxon>
        <taxon>Eutetramitia</taxon>
        <taxon>Vahlkampfiidae</taxon>
        <taxon>Naegleria</taxon>
    </lineage>
</organism>
<dbReference type="InterPro" id="IPR050167">
    <property type="entry name" value="Ser_Thr_protein_kinase"/>
</dbReference>
<accession>A0AA88KRY2</accession>
<evidence type="ECO:0000313" key="3">
    <source>
        <dbReference type="Proteomes" id="UP000816034"/>
    </source>
</evidence>
<dbReference type="Gene3D" id="1.10.510.10">
    <property type="entry name" value="Transferase(Phosphotransferase) domain 1"/>
    <property type="match status" value="1"/>
</dbReference>
<dbReference type="PROSITE" id="PS00109">
    <property type="entry name" value="PROTEIN_KINASE_TYR"/>
    <property type="match status" value="1"/>
</dbReference>
<dbReference type="Gene3D" id="3.30.200.20">
    <property type="entry name" value="Phosphorylase Kinase, domain 1"/>
    <property type="match status" value="1"/>
</dbReference>
<dbReference type="GO" id="GO:0005524">
    <property type="term" value="F:ATP binding"/>
    <property type="evidence" value="ECO:0007669"/>
    <property type="project" value="InterPro"/>
</dbReference>
<dbReference type="Proteomes" id="UP000816034">
    <property type="component" value="Unassembled WGS sequence"/>
</dbReference>
<dbReference type="SUPFAM" id="SSF56112">
    <property type="entry name" value="Protein kinase-like (PK-like)"/>
    <property type="match status" value="1"/>
</dbReference>
<dbReference type="InterPro" id="IPR008266">
    <property type="entry name" value="Tyr_kinase_AS"/>
</dbReference>
<dbReference type="PROSITE" id="PS50011">
    <property type="entry name" value="PROTEIN_KINASE_DOM"/>
    <property type="match status" value="1"/>
</dbReference>
<dbReference type="GO" id="GO:0005737">
    <property type="term" value="C:cytoplasm"/>
    <property type="evidence" value="ECO:0007669"/>
    <property type="project" value="TreeGrafter"/>
</dbReference>
<dbReference type="Pfam" id="PF07714">
    <property type="entry name" value="PK_Tyr_Ser-Thr"/>
    <property type="match status" value="1"/>
</dbReference>
<dbReference type="SUPFAM" id="SSF52374">
    <property type="entry name" value="Nucleotidylyl transferase"/>
    <property type="match status" value="1"/>
</dbReference>
<dbReference type="RefSeq" id="XP_044555560.1">
    <property type="nucleotide sequence ID" value="XM_044697141.1"/>
</dbReference>
<name>A0AA88KRY2_NAELO</name>
<reference evidence="2 3" key="1">
    <citation type="journal article" date="2018" name="BMC Genomics">
        <title>The genome of Naegleria lovaniensis, the basis for a comparative approach to unravel pathogenicity factors of the human pathogenic amoeba N. fowleri.</title>
        <authorList>
            <person name="Liechti N."/>
            <person name="Schurch N."/>
            <person name="Bruggmann R."/>
            <person name="Wittwer M."/>
        </authorList>
    </citation>
    <scope>NUCLEOTIDE SEQUENCE [LARGE SCALE GENOMIC DNA]</scope>
    <source>
        <strain evidence="2 3">ATCC 30569</strain>
    </source>
</reference>
<evidence type="ECO:0000259" key="1">
    <source>
        <dbReference type="PROSITE" id="PS50011"/>
    </source>
</evidence>
<dbReference type="Gene3D" id="3.40.50.620">
    <property type="entry name" value="HUPs"/>
    <property type="match status" value="1"/>
</dbReference>
<dbReference type="InterPro" id="IPR000719">
    <property type="entry name" value="Prot_kinase_dom"/>
</dbReference>
<dbReference type="AlphaFoldDB" id="A0AA88KRY2"/>
<protein>
    <recommendedName>
        <fullName evidence="1">Protein kinase domain-containing protein</fullName>
    </recommendedName>
</protein>
<dbReference type="GO" id="GO:0007165">
    <property type="term" value="P:signal transduction"/>
    <property type="evidence" value="ECO:0007669"/>
    <property type="project" value="TreeGrafter"/>
</dbReference>
<proteinExistence type="predicted"/>
<dbReference type="InterPro" id="IPR014729">
    <property type="entry name" value="Rossmann-like_a/b/a_fold"/>
</dbReference>
<dbReference type="PANTHER" id="PTHR23257">
    <property type="entry name" value="SERINE-THREONINE PROTEIN KINASE"/>
    <property type="match status" value="1"/>
</dbReference>
<dbReference type="GO" id="GO:0004672">
    <property type="term" value="F:protein kinase activity"/>
    <property type="evidence" value="ECO:0007669"/>
    <property type="project" value="InterPro"/>
</dbReference>
<feature type="domain" description="Protein kinase" evidence="1">
    <location>
        <begin position="256"/>
        <end position="526"/>
    </location>
</feature>
<evidence type="ECO:0000313" key="2">
    <source>
        <dbReference type="EMBL" id="KAG2393666.1"/>
    </source>
</evidence>
<sequence>MFLRSTSDHLTPTYKLKRLELDKNHHDHSNHTINNVILILNGTFNPIHNNHLLILEDARNYVMNELKMNVLGGFITLRADCSVKKKLDEYQALQDHQINFKQGQEQFWRAMKSFYGEDCQAYIKVFNVIGIDNLEKCGKQICENLICVVNRERIDFNLDLWRNEFEYRRKVLIVNASIIKPISSTLIRSKFKNGEVVSTEELPQSVLNYHLEHGIDYKHSTVPEADENQDIDVFEKILSHCLTTNLPFIPFQELQSETDLILGKGVKGEVVTMIYHSKKVAVKRVNLSKKHDHKFGFKHALNQFLMELELLACLKGHENVAECYGITLDGEYGCYVLELCDFQLQEYLSQHFPLSPEQCRSIVLDVAQGMQFIHSHNVLHRDLSLQNIMLCKVQIADNDTSSPQTPKFKAKVIDFSVSKKVDWKVQPPRGSMRRYAPEAIQSNTEYHYASDVYMFGNVVYELTQGHQVFKKHGKVADVCQLILRGERPEISKKVKDDALIQLMLQCWTHDPTKRPSFSDIIQSLLLEYENDQC</sequence>
<gene>
    <name evidence="2" type="ORF">C9374_007197</name>
</gene>
<dbReference type="EMBL" id="PYSW02000002">
    <property type="protein sequence ID" value="KAG2393666.1"/>
    <property type="molecule type" value="Genomic_DNA"/>
</dbReference>